<evidence type="ECO:0000313" key="5">
    <source>
        <dbReference type="Proteomes" id="UP000192434"/>
    </source>
</evidence>
<evidence type="ECO:0000313" key="2">
    <source>
        <dbReference type="EMBL" id="OHU13333.1"/>
    </source>
</evidence>
<dbReference type="Proteomes" id="UP000192434">
    <property type="component" value="Unassembled WGS sequence"/>
</dbReference>
<sequence>MSTDVAEKLEKILRGELAVSANEITRDKLLIDDLGLDSVGFALGLVLIEEQFGVTLTEDQLLVCDSFGDLVDIVSAGQAKEAPEAASALPVAE</sequence>
<organism evidence="3 5">
    <name type="scientific">Mycobacteroides saopaulense</name>
    <dbReference type="NCBI Taxonomy" id="1578165"/>
    <lineage>
        <taxon>Bacteria</taxon>
        <taxon>Bacillati</taxon>
        <taxon>Actinomycetota</taxon>
        <taxon>Actinomycetes</taxon>
        <taxon>Mycobacteriales</taxon>
        <taxon>Mycobacteriaceae</taxon>
        <taxon>Mycobacteroides</taxon>
    </lineage>
</organism>
<dbReference type="PROSITE" id="PS50075">
    <property type="entry name" value="CARRIER"/>
    <property type="match status" value="1"/>
</dbReference>
<dbReference type="InterPro" id="IPR036736">
    <property type="entry name" value="ACP-like_sf"/>
</dbReference>
<dbReference type="Gene3D" id="1.10.1200.10">
    <property type="entry name" value="ACP-like"/>
    <property type="match status" value="1"/>
</dbReference>
<dbReference type="NCBIfam" id="NF004533">
    <property type="entry name" value="PRK05883.1"/>
    <property type="match status" value="1"/>
</dbReference>
<name>A0A1S1JQH8_9MYCO</name>
<accession>A0A1S1JQH8</accession>
<dbReference type="AlphaFoldDB" id="A0A1S1JQH8"/>
<dbReference type="STRING" id="1578165.BKG68_00940"/>
<dbReference type="InterPro" id="IPR009081">
    <property type="entry name" value="PP-bd_ACP"/>
</dbReference>
<feature type="domain" description="Carrier" evidence="1">
    <location>
        <begin position="3"/>
        <end position="78"/>
    </location>
</feature>
<dbReference type="KEGG" id="msao:MYCSP_19040"/>
<keyword evidence="4" id="KW-1185">Reference proteome</keyword>
<dbReference type="SUPFAM" id="SSF47336">
    <property type="entry name" value="ACP-like"/>
    <property type="match status" value="1"/>
</dbReference>
<dbReference type="Proteomes" id="UP000179621">
    <property type="component" value="Unassembled WGS sequence"/>
</dbReference>
<evidence type="ECO:0000313" key="3">
    <source>
        <dbReference type="EMBL" id="ORB58637.1"/>
    </source>
</evidence>
<comment type="caution">
    <text evidence="3">The sequence shown here is derived from an EMBL/GenBank/DDBJ whole genome shotgun (WGS) entry which is preliminary data.</text>
</comment>
<dbReference type="OrthoDB" id="4742015at2"/>
<gene>
    <name evidence="2" type="ORF">BKG73_00945</name>
    <name evidence="3" type="ORF">BST43_09535</name>
</gene>
<dbReference type="RefSeq" id="WP_070909169.1">
    <property type="nucleotide sequence ID" value="NZ_CP010271.1"/>
</dbReference>
<reference evidence="2 4" key="1">
    <citation type="submission" date="2016-10" db="EMBL/GenBank/DDBJ databases">
        <title>Evaluation of Human, Animal and Environmental Mycobacterium chelonae Isolates by Core Genome Phylogenomic Analysis, Targeted Gene Comparison, and Anti-microbial Susceptibility Patterns: A Tale of Mistaken Identities.</title>
        <authorList>
            <person name="Fogelson S.B."/>
            <person name="Camus A.C."/>
            <person name="Lorenz W."/>
            <person name="Vasireddy R."/>
            <person name="Vasireddy S."/>
            <person name="Smith T."/>
            <person name="Brown-Elliott B.A."/>
            <person name="Wallace R.J.Jr."/>
            <person name="Hasan N.A."/>
            <person name="Reischl U."/>
            <person name="Sanchez S."/>
        </authorList>
    </citation>
    <scope>NUCLEOTIDE SEQUENCE [LARGE SCALE GENOMIC DNA]</scope>
    <source>
        <strain evidence="2 4">8528</strain>
    </source>
</reference>
<reference evidence="3 5" key="2">
    <citation type="submission" date="2016-12" db="EMBL/GenBank/DDBJ databases">
        <title>The new phylogeny of genus Mycobacterium.</title>
        <authorList>
            <person name="Tortoli E."/>
            <person name="Trovato A."/>
            <person name="Cirillo D.M."/>
        </authorList>
    </citation>
    <scope>NUCLEOTIDE SEQUENCE [LARGE SCALE GENOMIC DNA]</scope>
    <source>
        <strain evidence="3 5">CCUG 66554</strain>
    </source>
</reference>
<protein>
    <submittedName>
        <fullName evidence="3">Phosphopantetheine-binding protein</fullName>
    </submittedName>
</protein>
<dbReference type="EMBL" id="MLIH01000002">
    <property type="protein sequence ID" value="OHU13333.1"/>
    <property type="molecule type" value="Genomic_DNA"/>
</dbReference>
<dbReference type="EMBL" id="MVII01000010">
    <property type="protein sequence ID" value="ORB58637.1"/>
    <property type="molecule type" value="Genomic_DNA"/>
</dbReference>
<dbReference type="Pfam" id="PF00550">
    <property type="entry name" value="PP-binding"/>
    <property type="match status" value="1"/>
</dbReference>
<proteinExistence type="predicted"/>
<evidence type="ECO:0000259" key="1">
    <source>
        <dbReference type="PROSITE" id="PS50075"/>
    </source>
</evidence>
<evidence type="ECO:0000313" key="4">
    <source>
        <dbReference type="Proteomes" id="UP000179621"/>
    </source>
</evidence>